<dbReference type="AlphaFoldDB" id="A0AAE3ENM1"/>
<feature type="transmembrane region" description="Helical" evidence="6">
    <location>
        <begin position="959"/>
        <end position="978"/>
    </location>
</feature>
<evidence type="ECO:0000256" key="4">
    <source>
        <dbReference type="ARBA" id="ARBA00022989"/>
    </source>
</evidence>
<keyword evidence="11" id="KW-1185">Reference proteome</keyword>
<sequence length="1089" mass="123700">MQNKLAKIIFSTRLTAVLFLTFAAAMAIGTFLDAGQETSPTPYTRNLIYNTWWLEAIMVFFVINFAGNIFRFRLYRKEKWATLILHLSFIFILLGAFITRYVSFEGMMAIREGATENTFLSQKTYVTTYIDGDYQIDGQSQRRVLESEVDFSKRLDNDFKVKTDYNNQPVTIELEKFIAHAEEDIVPDNNGESYLKIVEGSGAGSHNHFLKEGTQTSIHNVIFTLNNPAQGAINISYSENELTIQSPFEGEYMTMATQTRGKLVKDSLQPLVLRSLYSIGNMQMVFPKPVVKGVFDVVEKPKMLQSKNDSDGLVLKVSTNNETKTVGLIGGKGTNAAFKQIKVGGLDFAFKYGSKVLELPFQIKLNDFEAEKYPGSTMNAAYSSEVTVLDEQEGDFDYKIFMNNILDHRGYRFFQSSFDPDEKGTILSLNHDYWGTLLTYIGYFLLYFGLMAILFVKGSRFGDLKRQLTKVKAKKAKLLSIVLVCFGMNAFSQQHSEDDGHDHSKPSKTQIDSVLKANITPKVHADEFGHLVIQDLSGRMMPVNTYASEMLRKLSKNDTYEGFDANQVLLSIQESPLLWYNVPVIYIKPKKGDSIRSLIGINKEEKYAALADFFTIRGEYKLAPYLEEAYRAQVPNAFQKEFKEADQRVSLLYNAVEGMSLKIFPIPNDENNKWISAYDYRVDKALNNKIEDSLYGNFIKNGFRAYLFTLNKAKQSGDFSEASKLLSAFKKTQHQYGAEVMLSDEKVKTEVRYNKYDIFKKLFSWYMYAGTLLFIILIIQIFKEKSKAMNITVNVLKFAIFGLFILHTAGLIMRWYISGHAPWSDAYESMIYVAWSTMLFGLITGISKKEKRVQKKNISEIVMAVLGKRSTSNLTIAAGAFVTSMILMIAHWNWMDPAIANLQPVLNSYWLMIHVAVIVASYGPFALGMILGVVSLLLMIFTTNENKLKMDLNIKELTIITEMALTVGLVMLTIGNFLGGMWANESWGRYWGWDPKETWALISIMIYAFVIHMRLIPGLRGRWFFNLMSIVAFASILMTYFGVNFYLAGLHSYASGDQIVSVKFILIACAIVAVLGFFAYRGYAKHYKK</sequence>
<feature type="transmembrane region" description="Helical" evidence="6">
    <location>
        <begin position="873"/>
        <end position="892"/>
    </location>
</feature>
<dbReference type="GO" id="GO:0020037">
    <property type="term" value="F:heme binding"/>
    <property type="evidence" value="ECO:0007669"/>
    <property type="project" value="InterPro"/>
</dbReference>
<evidence type="ECO:0000259" key="9">
    <source>
        <dbReference type="Pfam" id="PF05140"/>
    </source>
</evidence>
<evidence type="ECO:0000256" key="3">
    <source>
        <dbReference type="ARBA" id="ARBA00022748"/>
    </source>
</evidence>
<evidence type="ECO:0000256" key="6">
    <source>
        <dbReference type="SAM" id="Phobius"/>
    </source>
</evidence>
<keyword evidence="5 6" id="KW-0472">Membrane</keyword>
<feature type="transmembrane region" description="Helical" evidence="6">
    <location>
        <begin position="762"/>
        <end position="782"/>
    </location>
</feature>
<dbReference type="Proteomes" id="UP001199795">
    <property type="component" value="Unassembled WGS sequence"/>
</dbReference>
<feature type="transmembrane region" description="Helical" evidence="6">
    <location>
        <begin position="829"/>
        <end position="846"/>
    </location>
</feature>
<keyword evidence="7" id="KW-0732">Signal</keyword>
<evidence type="ECO:0000259" key="8">
    <source>
        <dbReference type="Pfam" id="PF01578"/>
    </source>
</evidence>
<organism evidence="10 11">
    <name type="scientific">Wocania arenilitoris</name>
    <dbReference type="NCBI Taxonomy" id="2044858"/>
    <lineage>
        <taxon>Bacteria</taxon>
        <taxon>Pseudomonadati</taxon>
        <taxon>Bacteroidota</taxon>
        <taxon>Flavobacteriia</taxon>
        <taxon>Flavobacteriales</taxon>
        <taxon>Flavobacteriaceae</taxon>
        <taxon>Wocania</taxon>
    </lineage>
</organism>
<dbReference type="InterPro" id="IPR002541">
    <property type="entry name" value="Cyt_c_assembly"/>
</dbReference>
<feature type="signal peptide" evidence="7">
    <location>
        <begin position="1"/>
        <end position="27"/>
    </location>
</feature>
<keyword evidence="2 6" id="KW-0812">Transmembrane</keyword>
<feature type="transmembrane region" description="Helical" evidence="6">
    <location>
        <begin position="51"/>
        <end position="70"/>
    </location>
</feature>
<dbReference type="Pfam" id="PF05140">
    <property type="entry name" value="ResB"/>
    <property type="match status" value="1"/>
</dbReference>
<feature type="transmembrane region" description="Helical" evidence="6">
    <location>
        <begin position="433"/>
        <end position="456"/>
    </location>
</feature>
<reference evidence="10" key="1">
    <citation type="submission" date="2022-01" db="EMBL/GenBank/DDBJ databases">
        <title>Draft genome sequence of Sabulilitoribacter arenilitoris KCTC 52401.</title>
        <authorList>
            <person name="Oh J.-S."/>
        </authorList>
    </citation>
    <scope>NUCLEOTIDE SEQUENCE</scope>
    <source>
        <strain evidence="10">HMF6543</strain>
    </source>
</reference>
<feature type="transmembrane region" description="Helical" evidence="6">
    <location>
        <begin position="1023"/>
        <end position="1047"/>
    </location>
</feature>
<evidence type="ECO:0000256" key="7">
    <source>
        <dbReference type="SAM" id="SignalP"/>
    </source>
</evidence>
<keyword evidence="3" id="KW-0201">Cytochrome c-type biogenesis</keyword>
<dbReference type="InterPro" id="IPR007816">
    <property type="entry name" value="ResB-like_domain"/>
</dbReference>
<dbReference type="EMBL" id="JAKKDU010000007">
    <property type="protein sequence ID" value="MCF7568122.1"/>
    <property type="molecule type" value="Genomic_DNA"/>
</dbReference>
<feature type="transmembrane region" description="Helical" evidence="6">
    <location>
        <begin position="82"/>
        <end position="102"/>
    </location>
</feature>
<comment type="caution">
    <text evidence="10">The sequence shown here is derived from an EMBL/GenBank/DDBJ whole genome shotgun (WGS) entry which is preliminary data.</text>
</comment>
<feature type="transmembrane region" description="Helical" evidence="6">
    <location>
        <begin position="998"/>
        <end position="1016"/>
    </location>
</feature>
<evidence type="ECO:0000256" key="2">
    <source>
        <dbReference type="ARBA" id="ARBA00022692"/>
    </source>
</evidence>
<dbReference type="GO" id="GO:0017004">
    <property type="term" value="P:cytochrome complex assembly"/>
    <property type="evidence" value="ECO:0007669"/>
    <property type="project" value="UniProtKB-KW"/>
</dbReference>
<protein>
    <submittedName>
        <fullName evidence="10">Cytochrome c biogenesis protein CcsA</fullName>
    </submittedName>
</protein>
<dbReference type="PANTHER" id="PTHR30071">
    <property type="entry name" value="HEME EXPORTER PROTEIN C"/>
    <property type="match status" value="1"/>
</dbReference>
<evidence type="ECO:0000313" key="11">
    <source>
        <dbReference type="Proteomes" id="UP001199795"/>
    </source>
</evidence>
<evidence type="ECO:0000256" key="1">
    <source>
        <dbReference type="ARBA" id="ARBA00004141"/>
    </source>
</evidence>
<gene>
    <name evidence="10" type="primary">ccsA</name>
    <name evidence="10" type="ORF">L3X37_07060</name>
</gene>
<feature type="chain" id="PRO_5041964913" evidence="7">
    <location>
        <begin position="28"/>
        <end position="1089"/>
    </location>
</feature>
<evidence type="ECO:0000256" key="5">
    <source>
        <dbReference type="ARBA" id="ARBA00023136"/>
    </source>
</evidence>
<name>A0AAE3ENM1_9FLAO</name>
<dbReference type="GO" id="GO:0005886">
    <property type="term" value="C:plasma membrane"/>
    <property type="evidence" value="ECO:0007669"/>
    <property type="project" value="TreeGrafter"/>
</dbReference>
<feature type="domain" description="Cytochrome c assembly protein" evidence="8">
    <location>
        <begin position="823"/>
        <end position="1051"/>
    </location>
</feature>
<proteinExistence type="predicted"/>
<feature type="transmembrane region" description="Helical" evidence="6">
    <location>
        <begin position="794"/>
        <end position="817"/>
    </location>
</feature>
<accession>A0AAE3ENM1</accession>
<feature type="transmembrane region" description="Helical" evidence="6">
    <location>
        <begin position="1059"/>
        <end position="1080"/>
    </location>
</feature>
<dbReference type="RefSeq" id="WP_237239470.1">
    <property type="nucleotide sequence ID" value="NZ_JAKKDU010000007.1"/>
</dbReference>
<feature type="transmembrane region" description="Helical" evidence="6">
    <location>
        <begin position="912"/>
        <end position="938"/>
    </location>
</feature>
<feature type="transmembrane region" description="Helical" evidence="6">
    <location>
        <begin position="476"/>
        <end position="492"/>
    </location>
</feature>
<keyword evidence="4 6" id="KW-1133">Transmembrane helix</keyword>
<dbReference type="PANTHER" id="PTHR30071:SF1">
    <property type="entry name" value="CYTOCHROME B_B6 PROTEIN-RELATED"/>
    <property type="match status" value="1"/>
</dbReference>
<dbReference type="Pfam" id="PF01578">
    <property type="entry name" value="Cytochrom_C_asm"/>
    <property type="match status" value="1"/>
</dbReference>
<feature type="domain" description="ResB-like" evidence="9">
    <location>
        <begin position="349"/>
        <end position="423"/>
    </location>
</feature>
<dbReference type="InterPro" id="IPR045062">
    <property type="entry name" value="Cyt_c_biogenesis_CcsA/CcmC"/>
</dbReference>
<evidence type="ECO:0000313" key="10">
    <source>
        <dbReference type="EMBL" id="MCF7568122.1"/>
    </source>
</evidence>
<comment type="subcellular location">
    <subcellularLocation>
        <location evidence="1">Membrane</location>
        <topology evidence="1">Multi-pass membrane protein</topology>
    </subcellularLocation>
</comment>